<dbReference type="PROSITE" id="PS51257">
    <property type="entry name" value="PROKAR_LIPOPROTEIN"/>
    <property type="match status" value="1"/>
</dbReference>
<feature type="domain" description="Mce/MlaD" evidence="1">
    <location>
        <begin position="32"/>
        <end position="106"/>
    </location>
</feature>
<dbReference type="EMBL" id="JBIAQY010000006">
    <property type="protein sequence ID" value="MFF3570161.1"/>
    <property type="molecule type" value="Genomic_DNA"/>
</dbReference>
<keyword evidence="3" id="KW-1185">Reference proteome</keyword>
<dbReference type="PANTHER" id="PTHR33371:SF4">
    <property type="entry name" value="INTERMEMBRANE PHOSPHOLIPID TRANSPORT SYSTEM BINDING PROTEIN MLAD"/>
    <property type="match status" value="1"/>
</dbReference>
<gene>
    <name evidence="2" type="ORF">ACFYXQ_20500</name>
</gene>
<dbReference type="InterPro" id="IPR005693">
    <property type="entry name" value="Mce"/>
</dbReference>
<proteinExistence type="predicted"/>
<dbReference type="PANTHER" id="PTHR33371">
    <property type="entry name" value="INTERMEMBRANE PHOSPHOLIPID TRANSPORT SYSTEM BINDING PROTEIN MLAD-RELATED"/>
    <property type="match status" value="1"/>
</dbReference>
<sequence length="357" mass="37706">MAHWIRGAAVVLIGMVVLGCTGCSVMPGRPEPTHITADFRSISGMFAGNPVTVLGLRVGTVDQIVPHPRYAEVHMSIDHDVTIPENVTAALISQSIVTDRHIELSPAYTGGRTLTDGAHLTVESTRSPVELDTLLQTIDRFTAALAPPPGSTQGPLSGTLLHDMLDGRGAKIRDTLTALTGALRVGVLNGDALAQIIVQLNDLTSMLADNDASVREFGNNVTRMSTLLAEQSTGLQATLAQLEAVLANTGTAFGAYRDRLADSLTGLTTATDQLRANASQIIESTDVIPLLSENLDRLVDRPGRFGRAHALIGTVSGEIVSTFCARVELRADGCRTGRVQDLGPDFGLTAAMLGLTR</sequence>
<dbReference type="NCBIfam" id="TIGR00996">
    <property type="entry name" value="Mtu_fam_mce"/>
    <property type="match status" value="1"/>
</dbReference>
<protein>
    <submittedName>
        <fullName evidence="2">MCE family protein</fullName>
    </submittedName>
</protein>
<name>A0ABW6S1I4_9NOCA</name>
<reference evidence="2 3" key="1">
    <citation type="submission" date="2024-10" db="EMBL/GenBank/DDBJ databases">
        <title>The Natural Products Discovery Center: Release of the First 8490 Sequenced Strains for Exploring Actinobacteria Biosynthetic Diversity.</title>
        <authorList>
            <person name="Kalkreuter E."/>
            <person name="Kautsar S.A."/>
            <person name="Yang D."/>
            <person name="Bader C.D."/>
            <person name="Teijaro C.N."/>
            <person name="Fluegel L."/>
            <person name="Davis C.M."/>
            <person name="Simpson J.R."/>
            <person name="Lauterbach L."/>
            <person name="Steele A.D."/>
            <person name="Gui C."/>
            <person name="Meng S."/>
            <person name="Li G."/>
            <person name="Viehrig K."/>
            <person name="Ye F."/>
            <person name="Su P."/>
            <person name="Kiefer A.F."/>
            <person name="Nichols A."/>
            <person name="Cepeda A.J."/>
            <person name="Yan W."/>
            <person name="Fan B."/>
            <person name="Jiang Y."/>
            <person name="Adhikari A."/>
            <person name="Zheng C.-J."/>
            <person name="Schuster L."/>
            <person name="Cowan T.M."/>
            <person name="Smanski M.J."/>
            <person name="Chevrette M.G."/>
            <person name="De Carvalho L.P.S."/>
            <person name="Shen B."/>
        </authorList>
    </citation>
    <scope>NUCLEOTIDE SEQUENCE [LARGE SCALE GENOMIC DNA]</scope>
    <source>
        <strain evidence="2 3">NPDC002593</strain>
    </source>
</reference>
<accession>A0ABW6S1I4</accession>
<dbReference type="Proteomes" id="UP001601992">
    <property type="component" value="Unassembled WGS sequence"/>
</dbReference>
<evidence type="ECO:0000259" key="1">
    <source>
        <dbReference type="Pfam" id="PF02470"/>
    </source>
</evidence>
<dbReference type="Pfam" id="PF02470">
    <property type="entry name" value="MlaD"/>
    <property type="match status" value="1"/>
</dbReference>
<evidence type="ECO:0000313" key="3">
    <source>
        <dbReference type="Proteomes" id="UP001601992"/>
    </source>
</evidence>
<dbReference type="RefSeq" id="WP_387404612.1">
    <property type="nucleotide sequence ID" value="NZ_JBIAQY010000006.1"/>
</dbReference>
<dbReference type="InterPro" id="IPR003399">
    <property type="entry name" value="Mce/MlaD"/>
</dbReference>
<evidence type="ECO:0000313" key="2">
    <source>
        <dbReference type="EMBL" id="MFF3570161.1"/>
    </source>
</evidence>
<organism evidence="2 3">
    <name type="scientific">Nocardia jiangxiensis</name>
    <dbReference type="NCBI Taxonomy" id="282685"/>
    <lineage>
        <taxon>Bacteria</taxon>
        <taxon>Bacillati</taxon>
        <taxon>Actinomycetota</taxon>
        <taxon>Actinomycetes</taxon>
        <taxon>Mycobacteriales</taxon>
        <taxon>Nocardiaceae</taxon>
        <taxon>Nocardia</taxon>
    </lineage>
</organism>
<dbReference type="InterPro" id="IPR052336">
    <property type="entry name" value="MlaD_Phospholipid_Transporter"/>
</dbReference>
<comment type="caution">
    <text evidence="2">The sequence shown here is derived from an EMBL/GenBank/DDBJ whole genome shotgun (WGS) entry which is preliminary data.</text>
</comment>